<reference evidence="2" key="1">
    <citation type="journal article" date="2019" name="Int. J. Syst. Evol. Microbiol.">
        <title>The Global Catalogue of Microorganisms (GCM) 10K type strain sequencing project: providing services to taxonomists for standard genome sequencing and annotation.</title>
        <authorList>
            <consortium name="The Broad Institute Genomics Platform"/>
            <consortium name="The Broad Institute Genome Sequencing Center for Infectious Disease"/>
            <person name="Wu L."/>
            <person name="Ma J."/>
        </authorList>
    </citation>
    <scope>NUCLEOTIDE SEQUENCE [LARGE SCALE GENOMIC DNA]</scope>
    <source>
        <strain evidence="2">KCTC 52644</strain>
    </source>
</reference>
<dbReference type="EMBL" id="JBHUOL010000018">
    <property type="protein sequence ID" value="MFD2909421.1"/>
    <property type="molecule type" value="Genomic_DNA"/>
</dbReference>
<evidence type="ECO:0000313" key="2">
    <source>
        <dbReference type="Proteomes" id="UP001597549"/>
    </source>
</evidence>
<name>A0ABW5ZAQ7_9FLAO</name>
<gene>
    <name evidence="1" type="ORF">ACFSX9_11845</name>
</gene>
<dbReference type="Proteomes" id="UP001597549">
    <property type="component" value="Unassembled WGS sequence"/>
</dbReference>
<sequence>MNSIQALQITIKLKHMRTAILISLLFISTVCLGNTIANSSVKLLKFNQHQETDTLTVFQNDETVFTKKSDFVTRPCSRPQLVTYYDLIEPKDGTYYFIYNDKKQLIQEGKYTVRVSTIDEWNKKGAFYDRTVYYYKKNGKLKMTNVQKDGRMFKTEYFNSKKRIKEIKYYDKKSSDTDRIEMYKNGKLKETRVYKSFSTYTTIKAKD</sequence>
<evidence type="ECO:0008006" key="3">
    <source>
        <dbReference type="Google" id="ProtNLM"/>
    </source>
</evidence>
<proteinExistence type="predicted"/>
<accession>A0ABW5ZAQ7</accession>
<dbReference type="RefSeq" id="WP_379807917.1">
    <property type="nucleotide sequence ID" value="NZ_JBHUOL010000018.1"/>
</dbReference>
<organism evidence="1 2">
    <name type="scientific">Flavobacterium ardleyense</name>
    <dbReference type="NCBI Taxonomy" id="2038737"/>
    <lineage>
        <taxon>Bacteria</taxon>
        <taxon>Pseudomonadati</taxon>
        <taxon>Bacteroidota</taxon>
        <taxon>Flavobacteriia</taxon>
        <taxon>Flavobacteriales</taxon>
        <taxon>Flavobacteriaceae</taxon>
        <taxon>Flavobacterium</taxon>
    </lineage>
</organism>
<protein>
    <recommendedName>
        <fullName evidence="3">MORN repeat variant</fullName>
    </recommendedName>
</protein>
<keyword evidence="2" id="KW-1185">Reference proteome</keyword>
<comment type="caution">
    <text evidence="1">The sequence shown here is derived from an EMBL/GenBank/DDBJ whole genome shotgun (WGS) entry which is preliminary data.</text>
</comment>
<evidence type="ECO:0000313" key="1">
    <source>
        <dbReference type="EMBL" id="MFD2909421.1"/>
    </source>
</evidence>